<dbReference type="RefSeq" id="WP_316700657.1">
    <property type="nucleotide sequence ID" value="NZ_CP136336.1"/>
</dbReference>
<organism evidence="3 4">
    <name type="scientific">Piscinibacter gummiphilus</name>
    <dbReference type="NCBI Taxonomy" id="946333"/>
    <lineage>
        <taxon>Bacteria</taxon>
        <taxon>Pseudomonadati</taxon>
        <taxon>Pseudomonadota</taxon>
        <taxon>Betaproteobacteria</taxon>
        <taxon>Burkholderiales</taxon>
        <taxon>Sphaerotilaceae</taxon>
        <taxon>Piscinibacter</taxon>
    </lineage>
</organism>
<keyword evidence="4" id="KW-1185">Reference proteome</keyword>
<evidence type="ECO:0000313" key="3">
    <source>
        <dbReference type="EMBL" id="WOB08001.1"/>
    </source>
</evidence>
<feature type="chain" id="PRO_5046095084" evidence="1">
    <location>
        <begin position="25"/>
        <end position="397"/>
    </location>
</feature>
<evidence type="ECO:0000313" key="4">
    <source>
        <dbReference type="Proteomes" id="UP001303946"/>
    </source>
</evidence>
<protein>
    <submittedName>
        <fullName evidence="3">Porin</fullName>
    </submittedName>
</protein>
<proteinExistence type="predicted"/>
<feature type="signal peptide" evidence="1">
    <location>
        <begin position="1"/>
        <end position="24"/>
    </location>
</feature>
<keyword evidence="1" id="KW-0732">Signal</keyword>
<gene>
    <name evidence="3" type="ORF">RXV79_24250</name>
</gene>
<sequence>MKHLSLRPLVAAISLALCAGTAFADPTYKLSGFGTLAAVHSDLDTADFTGSVFQPNGAGHTRSTTTTPDSKLGVQLNASFNSEWSAVAQVISQYQHDASYWPQLEWGNVTYKPTDALSLRVGRIALPAYLMSESRLVGYAHTWARPPQDVYGVLPLTSNDGIDATYRSKIGSAQNTVQAYYGTNEVKLAGGGTAKAKTSWGINDTVEVGSLTLRAAYTYLKEDLQIDSLAPLFAGMSMIPGLYEKYDPRNMNTHALALGAQYDPGDWFVMSEFVDYKGDGILSDSRSWYVAGGYRVGKFTPYLIHSEVKARIEEDTSPMSAFITPLLYQANATQKTTAVGVRYDVYKNTAIKLQYDRVQTGSRSNGRLKTEAQPGNNWGFVPGSKANVVTLGVDFVF</sequence>
<dbReference type="Pfam" id="PF13609">
    <property type="entry name" value="Porin_4"/>
    <property type="match status" value="1"/>
</dbReference>
<dbReference type="SUPFAM" id="SSF56935">
    <property type="entry name" value="Porins"/>
    <property type="match status" value="1"/>
</dbReference>
<dbReference type="EMBL" id="CP136336">
    <property type="protein sequence ID" value="WOB08001.1"/>
    <property type="molecule type" value="Genomic_DNA"/>
</dbReference>
<dbReference type="Gene3D" id="2.40.160.10">
    <property type="entry name" value="Porin"/>
    <property type="match status" value="1"/>
</dbReference>
<accession>A0ABZ0CTZ1</accession>
<feature type="domain" description="Porin" evidence="2">
    <location>
        <begin position="11"/>
        <end position="360"/>
    </location>
</feature>
<dbReference type="InterPro" id="IPR033900">
    <property type="entry name" value="Gram_neg_porin_domain"/>
</dbReference>
<dbReference type="InterPro" id="IPR023614">
    <property type="entry name" value="Porin_dom_sf"/>
</dbReference>
<reference evidence="3 4" key="1">
    <citation type="submission" date="2023-10" db="EMBL/GenBank/DDBJ databases">
        <title>Bacteria for the degradation of biodegradable plastic PBAT(Polybutylene adipate terephthalate).</title>
        <authorList>
            <person name="Weon H.-Y."/>
            <person name="Yeon J."/>
        </authorList>
    </citation>
    <scope>NUCLEOTIDE SEQUENCE [LARGE SCALE GENOMIC DNA]</scope>
    <source>
        <strain evidence="3 4">SBD 7-3</strain>
    </source>
</reference>
<evidence type="ECO:0000259" key="2">
    <source>
        <dbReference type="Pfam" id="PF13609"/>
    </source>
</evidence>
<name>A0ABZ0CTZ1_9BURK</name>
<dbReference type="Proteomes" id="UP001303946">
    <property type="component" value="Chromosome"/>
</dbReference>
<evidence type="ECO:0000256" key="1">
    <source>
        <dbReference type="SAM" id="SignalP"/>
    </source>
</evidence>